<feature type="region of interest" description="Disordered" evidence="3">
    <location>
        <begin position="265"/>
        <end position="296"/>
    </location>
</feature>
<proteinExistence type="predicted"/>
<dbReference type="OrthoDB" id="9814800at2"/>
<accession>H8Z8G3</accession>
<evidence type="ECO:0000256" key="3">
    <source>
        <dbReference type="SAM" id="MobiDB-lite"/>
    </source>
</evidence>
<dbReference type="InterPro" id="IPR016024">
    <property type="entry name" value="ARM-type_fold"/>
</dbReference>
<dbReference type="STRING" id="631362.Thi970DRAFT_04885"/>
<name>H8Z8G3_9GAMM</name>
<dbReference type="SUPFAM" id="SSF48452">
    <property type="entry name" value="TPR-like"/>
    <property type="match status" value="1"/>
</dbReference>
<dbReference type="SUPFAM" id="SSF48371">
    <property type="entry name" value="ARM repeat"/>
    <property type="match status" value="1"/>
</dbReference>
<dbReference type="PANTHER" id="PTHR35038:SF8">
    <property type="entry name" value="C-TYPE POLYHEME CYTOCHROME OMCC"/>
    <property type="match status" value="1"/>
</dbReference>
<dbReference type="Proteomes" id="UP000002964">
    <property type="component" value="Unassembled WGS sequence"/>
</dbReference>
<dbReference type="InterPro" id="IPR010177">
    <property type="entry name" value="Paired_CXXCH_1"/>
</dbReference>
<dbReference type="Gene3D" id="1.25.10.10">
    <property type="entry name" value="Leucine-rich Repeat Variant"/>
    <property type="match status" value="1"/>
</dbReference>
<feature type="domain" description="Doubled CXXCH motif" evidence="4">
    <location>
        <begin position="364"/>
        <end position="393"/>
    </location>
</feature>
<dbReference type="InterPro" id="IPR011989">
    <property type="entry name" value="ARM-like"/>
</dbReference>
<keyword evidence="2" id="KW-0802">TPR repeat</keyword>
<sequence>MPDFPSAGRRPAATPLPILSDARSLAPVVPHLLAATVALLLLPAVPILAAGSADAAHEAAANDYIGSARCATCHVPEFTAWQGSHHDLAMAEATPENVLGDFDDAEFTAHGVTTRFYRDGDAFRVDTDGPDGKPASYSIAYTFGWTPLQQYLIRFPGGRLQALGIAWDSRPADQGGQRWFHLYPDEADYGPDNPLHWTNRDQTWNYQCAECHSTDLHKGYDLSTDAYTTTWAEIDVACEACHGPGAAHAKQAEAAAAGNADAWDAHKGLTPDLADRDNPTWPQDPETGLPHREPARSSHAEVNTCARCHSRRGQLHVPYTPDAPLEDTHRLALLAEGLYYADGQIQDEVFVHGSYIQSRMFHQGVTCSDCHDPHSLQLRAPGNAVCARCHAPTRYDSAEHHHHPMTETETAGAKGSGTACLDCHMPERSYMVIDARADHSLRIPRPDLAAALGTPDACTGCHTELTPEQAAAQVQTWYGTPKRPAHFATALHAGRSGAPDAAAKLAKLTADAEAPAIARATALDLLAQQPDPIDPALLQDLAESDPPLLRAAVARALERLPPQNALSIGLELLDDPTRLVRIDTARAMAAYARLEANVPGRESPLRKALAPALAEYREAQLTNAERPEDWLNLGVLDSLLGDSDAAERDYRQALALEADFTPAYANLADLYRALGRDDDGRTVLEQGLEQAPDDADLLHALGLLEIRTKHLPAAVELLGRAAAQAPEQPRYAYVHALAQEANGNPRAAIATLTAATDRHPNNAEIALALVSLNAKAGDREAAISWAERYLAHFPDPSGQVSTLLTQLKGAAD</sequence>
<evidence type="ECO:0000259" key="4">
    <source>
        <dbReference type="Pfam" id="PF09699"/>
    </source>
</evidence>
<dbReference type="GO" id="GO:0016491">
    <property type="term" value="F:oxidoreductase activity"/>
    <property type="evidence" value="ECO:0007669"/>
    <property type="project" value="TreeGrafter"/>
</dbReference>
<dbReference type="Pfam" id="PF14559">
    <property type="entry name" value="TPR_19"/>
    <property type="match status" value="2"/>
</dbReference>
<gene>
    <name evidence="6" type="ORF">Thi970DRAFT_04885</name>
</gene>
<dbReference type="Gene3D" id="1.10.1130.10">
    <property type="entry name" value="Flavocytochrome C3, Chain A"/>
    <property type="match status" value="2"/>
</dbReference>
<evidence type="ECO:0000313" key="6">
    <source>
        <dbReference type="EMBL" id="EIC19368.1"/>
    </source>
</evidence>
<dbReference type="RefSeq" id="WP_009151597.1">
    <property type="nucleotide sequence ID" value="NZ_CP121471.1"/>
</dbReference>
<dbReference type="SUPFAM" id="SSF48695">
    <property type="entry name" value="Multiheme cytochromes"/>
    <property type="match status" value="1"/>
</dbReference>
<dbReference type="InterPro" id="IPR036280">
    <property type="entry name" value="Multihaem_cyt_sf"/>
</dbReference>
<keyword evidence="7" id="KW-1185">Reference proteome</keyword>
<dbReference type="InterPro" id="IPR023155">
    <property type="entry name" value="Cyt_c-552/4"/>
</dbReference>
<dbReference type="Gene3D" id="1.25.40.10">
    <property type="entry name" value="Tetratricopeptide repeat domain"/>
    <property type="match status" value="2"/>
</dbReference>
<organism evidence="6 7">
    <name type="scientific">Thiorhodovibrio frisius</name>
    <dbReference type="NCBI Taxonomy" id="631362"/>
    <lineage>
        <taxon>Bacteria</taxon>
        <taxon>Pseudomonadati</taxon>
        <taxon>Pseudomonadota</taxon>
        <taxon>Gammaproteobacteria</taxon>
        <taxon>Chromatiales</taxon>
        <taxon>Chromatiaceae</taxon>
        <taxon>Thiorhodovibrio</taxon>
    </lineage>
</organism>
<dbReference type="HOGENOM" id="CLU_013154_0_0_6"/>
<feature type="repeat" description="TPR" evidence="2">
    <location>
        <begin position="627"/>
        <end position="660"/>
    </location>
</feature>
<evidence type="ECO:0000259" key="5">
    <source>
        <dbReference type="Pfam" id="PF13435"/>
    </source>
</evidence>
<keyword evidence="1" id="KW-0732">Signal</keyword>
<dbReference type="Pfam" id="PF13435">
    <property type="entry name" value="Cytochrome_C554"/>
    <property type="match status" value="1"/>
</dbReference>
<feature type="compositionally biased region" description="Basic and acidic residues" evidence="3">
    <location>
        <begin position="265"/>
        <end position="278"/>
    </location>
</feature>
<reference evidence="7" key="1">
    <citation type="submission" date="2011-06" db="EMBL/GenBank/DDBJ databases">
        <authorList>
            <consortium name="US DOE Joint Genome Institute (JGI-PGF)"/>
            <person name="Lucas S."/>
            <person name="Han J."/>
            <person name="Lapidus A."/>
            <person name="Cheng J.-F."/>
            <person name="Goodwin L."/>
            <person name="Pitluck S."/>
            <person name="Peters L."/>
            <person name="Land M.L."/>
            <person name="Hauser L."/>
            <person name="Vogl K."/>
            <person name="Liu Z."/>
            <person name="Overmann J."/>
            <person name="Frigaard N.-U."/>
            <person name="Bryant D.A."/>
            <person name="Woyke T.J."/>
        </authorList>
    </citation>
    <scope>NUCLEOTIDE SEQUENCE [LARGE SCALE GENOMIC DNA]</scope>
    <source>
        <strain evidence="7">970</strain>
    </source>
</reference>
<dbReference type="eggNOG" id="COG0457">
    <property type="taxonomic scope" value="Bacteria"/>
</dbReference>
<feature type="domain" description="Cytochrome c-552/4" evidence="5">
    <location>
        <begin position="200"/>
        <end position="243"/>
    </location>
</feature>
<evidence type="ECO:0000313" key="7">
    <source>
        <dbReference type="Proteomes" id="UP000002964"/>
    </source>
</evidence>
<dbReference type="SMART" id="SM00028">
    <property type="entry name" value="TPR"/>
    <property type="match status" value="4"/>
</dbReference>
<dbReference type="PANTHER" id="PTHR35038">
    <property type="entry name" value="DISSIMILATORY SULFITE REDUCTASE SIRA"/>
    <property type="match status" value="1"/>
</dbReference>
<dbReference type="InterPro" id="IPR019734">
    <property type="entry name" value="TPR_rpt"/>
</dbReference>
<evidence type="ECO:0000256" key="1">
    <source>
        <dbReference type="ARBA" id="ARBA00022729"/>
    </source>
</evidence>
<protein>
    <submittedName>
        <fullName evidence="6">Doubled CXXCH motif-containing protein</fullName>
    </submittedName>
</protein>
<evidence type="ECO:0000256" key="2">
    <source>
        <dbReference type="PROSITE-ProRule" id="PRU00339"/>
    </source>
</evidence>
<dbReference type="AlphaFoldDB" id="H8Z8G3"/>
<dbReference type="PROSITE" id="PS50005">
    <property type="entry name" value="TPR"/>
    <property type="match status" value="1"/>
</dbReference>
<reference evidence="6 7" key="2">
    <citation type="submission" date="2011-11" db="EMBL/GenBank/DDBJ databases">
        <authorList>
            <consortium name="US DOE Joint Genome Institute"/>
            <person name="Lucas S."/>
            <person name="Han J."/>
            <person name="Lapidus A."/>
            <person name="Cheng J.-F."/>
            <person name="Goodwin L."/>
            <person name="Pitluck S."/>
            <person name="Peters L."/>
            <person name="Ovchinnikova G."/>
            <person name="Zhang X."/>
            <person name="Detter J.C."/>
            <person name="Han C."/>
            <person name="Tapia R."/>
            <person name="Land M."/>
            <person name="Hauser L."/>
            <person name="Kyrpides N."/>
            <person name="Ivanova N."/>
            <person name="Pagani I."/>
            <person name="Vogl K."/>
            <person name="Liu Z."/>
            <person name="Overmann J."/>
            <person name="Frigaard N.-U."/>
            <person name="Bryant D."/>
            <person name="Woyke T."/>
        </authorList>
    </citation>
    <scope>NUCLEOTIDE SEQUENCE [LARGE SCALE GENOMIC DNA]</scope>
    <source>
        <strain evidence="6 7">970</strain>
    </source>
</reference>
<dbReference type="InterPro" id="IPR051829">
    <property type="entry name" value="Multiheme_Cytochr_ET"/>
</dbReference>
<dbReference type="Pfam" id="PF09699">
    <property type="entry name" value="Paired_CXXCH_1"/>
    <property type="match status" value="1"/>
</dbReference>
<dbReference type="EMBL" id="JH603171">
    <property type="protein sequence ID" value="EIC19368.1"/>
    <property type="molecule type" value="Genomic_DNA"/>
</dbReference>
<dbReference type="InterPro" id="IPR011990">
    <property type="entry name" value="TPR-like_helical_dom_sf"/>
</dbReference>